<feature type="region of interest" description="Disordered" evidence="1">
    <location>
        <begin position="21"/>
        <end position="42"/>
    </location>
</feature>
<name>A0A9N9D2X3_9GLOM</name>
<accession>A0A9N9D2X3</accession>
<organism evidence="2 3">
    <name type="scientific">Ambispora gerdemannii</name>
    <dbReference type="NCBI Taxonomy" id="144530"/>
    <lineage>
        <taxon>Eukaryota</taxon>
        <taxon>Fungi</taxon>
        <taxon>Fungi incertae sedis</taxon>
        <taxon>Mucoromycota</taxon>
        <taxon>Glomeromycotina</taxon>
        <taxon>Glomeromycetes</taxon>
        <taxon>Archaeosporales</taxon>
        <taxon>Ambisporaceae</taxon>
        <taxon>Ambispora</taxon>
    </lineage>
</organism>
<feature type="region of interest" description="Disordered" evidence="1">
    <location>
        <begin position="193"/>
        <end position="215"/>
    </location>
</feature>
<evidence type="ECO:0000313" key="3">
    <source>
        <dbReference type="Proteomes" id="UP000789831"/>
    </source>
</evidence>
<dbReference type="Proteomes" id="UP000789831">
    <property type="component" value="Unassembled WGS sequence"/>
</dbReference>
<dbReference type="AlphaFoldDB" id="A0A9N9D2X3"/>
<evidence type="ECO:0000313" key="2">
    <source>
        <dbReference type="EMBL" id="CAG8624966.1"/>
    </source>
</evidence>
<reference evidence="2" key="1">
    <citation type="submission" date="2021-06" db="EMBL/GenBank/DDBJ databases">
        <authorList>
            <person name="Kallberg Y."/>
            <person name="Tangrot J."/>
            <person name="Rosling A."/>
        </authorList>
    </citation>
    <scope>NUCLEOTIDE SEQUENCE</scope>
    <source>
        <strain evidence="2">MT106</strain>
    </source>
</reference>
<feature type="compositionally biased region" description="Low complexity" evidence="1">
    <location>
        <begin position="200"/>
        <end position="213"/>
    </location>
</feature>
<feature type="region of interest" description="Disordered" evidence="1">
    <location>
        <begin position="61"/>
        <end position="89"/>
    </location>
</feature>
<dbReference type="EMBL" id="CAJVPL010003041">
    <property type="protein sequence ID" value="CAG8624966.1"/>
    <property type="molecule type" value="Genomic_DNA"/>
</dbReference>
<feature type="compositionally biased region" description="Low complexity" evidence="1">
    <location>
        <begin position="72"/>
        <end position="89"/>
    </location>
</feature>
<gene>
    <name evidence="2" type="ORF">AGERDE_LOCUS10240</name>
</gene>
<dbReference type="OrthoDB" id="10596270at2759"/>
<comment type="caution">
    <text evidence="2">The sequence shown here is derived from an EMBL/GenBank/DDBJ whole genome shotgun (WGS) entry which is preliminary data.</text>
</comment>
<proteinExistence type="predicted"/>
<protein>
    <submittedName>
        <fullName evidence="2">9538_t:CDS:1</fullName>
    </submittedName>
</protein>
<sequence>MPSRDTSKCVSNILDKVLNESSNNSLETGGGSQLAAKSDTKKRVAATYQQNFADFIPPFGTNNTHRAYPLRSKSSTSESKTSSTMSFSTNNKHIPFMEFADPISTTKQTPFTTSSQQKLAPREPRMHARTSNRTKEEPKGSFPVISSTNSRKHVNNVKYPCEVHAKTVPPTRGKNIILISDDSDGECVPIETSSATATSNPEQNQHQQEQIENTPKLTSSATLLFEEESETDNGGWDLGKEEIKEDLSQEELDLDFNVEDDELDPWM</sequence>
<keyword evidence="3" id="KW-1185">Reference proteome</keyword>
<feature type="compositionally biased region" description="Polar residues" evidence="1">
    <location>
        <begin position="108"/>
        <end position="118"/>
    </location>
</feature>
<evidence type="ECO:0000256" key="1">
    <source>
        <dbReference type="SAM" id="MobiDB-lite"/>
    </source>
</evidence>
<feature type="region of interest" description="Disordered" evidence="1">
    <location>
        <begin position="108"/>
        <end position="147"/>
    </location>
</feature>